<dbReference type="GO" id="GO:0002949">
    <property type="term" value="P:tRNA threonylcarbamoyladenosine modification"/>
    <property type="evidence" value="ECO:0007669"/>
    <property type="project" value="InterPro"/>
</dbReference>
<dbReference type="EMBL" id="AP017378">
    <property type="protein sequence ID" value="BBD08634.1"/>
    <property type="molecule type" value="Genomic_DNA"/>
</dbReference>
<evidence type="ECO:0000259" key="1">
    <source>
        <dbReference type="Pfam" id="PF00814"/>
    </source>
</evidence>
<dbReference type="NCBIfam" id="TIGR03725">
    <property type="entry name" value="T6A_YeaZ"/>
    <property type="match status" value="1"/>
</dbReference>
<reference evidence="2 3" key="1">
    <citation type="journal article" date="2018" name="Sci. Adv.">
        <title>Multi-heme cytochromes provide a pathway for survival in energy-limited environments.</title>
        <authorList>
            <person name="Deng X."/>
            <person name="Dohmae N."/>
            <person name="Nealson K.H."/>
            <person name="Hashimoto K."/>
            <person name="Okamoto A."/>
        </authorList>
    </citation>
    <scope>NUCLEOTIDE SEQUENCE [LARGE SCALE GENOMIC DNA]</scope>
    <source>
        <strain evidence="2 3">IS5</strain>
    </source>
</reference>
<dbReference type="InterPro" id="IPR022496">
    <property type="entry name" value="T6A_TsaB"/>
</dbReference>
<dbReference type="Proteomes" id="UP000269883">
    <property type="component" value="Chromosome"/>
</dbReference>
<dbReference type="SUPFAM" id="SSF53067">
    <property type="entry name" value="Actin-like ATPase domain"/>
    <property type="match status" value="1"/>
</dbReference>
<dbReference type="InterPro" id="IPR043129">
    <property type="entry name" value="ATPase_NBD"/>
</dbReference>
<dbReference type="InterPro" id="IPR000905">
    <property type="entry name" value="Gcp-like_dom"/>
</dbReference>
<evidence type="ECO:0000313" key="3">
    <source>
        <dbReference type="Proteomes" id="UP000269883"/>
    </source>
</evidence>
<dbReference type="GO" id="GO:0006508">
    <property type="term" value="P:proteolysis"/>
    <property type="evidence" value="ECO:0007669"/>
    <property type="project" value="UniProtKB-KW"/>
</dbReference>
<gene>
    <name evidence="2" type="ORF">DFE_1908</name>
</gene>
<name>A0A2Z6AZE2_9BACT</name>
<proteinExistence type="predicted"/>
<accession>A0A2Z6AZE2</accession>
<dbReference type="Pfam" id="PF00814">
    <property type="entry name" value="TsaD"/>
    <property type="match status" value="1"/>
</dbReference>
<dbReference type="GO" id="GO:0008233">
    <property type="term" value="F:peptidase activity"/>
    <property type="evidence" value="ECO:0007669"/>
    <property type="project" value="UniProtKB-KW"/>
</dbReference>
<protein>
    <submittedName>
        <fullName evidence="2">Peptidase M22 glycoprotease</fullName>
    </submittedName>
</protein>
<sequence>MGKKRSPRRIPTPQLVLNGSEQRLQLVLAEDGELLASQELTVAGSSMQHLVPALQSLLDRLGLTTANLTGIACVRGPGSFTGLRMILATALGLSRAADIPMAGLEYLPLIAAGPAPLLEGTLAVITHSRSRQVYVQAFSVPEGKALGNPQPLPLDQAVAAINTLPAPVSAVGSGLRNNLEFFQEALPSLRILGEGFDHPLLHVLAGAAAHASYTTTPLEPMYLRASDAEDNLPGIAAGRGIGPEEALRRLATATSAITAPICGDSES</sequence>
<organism evidence="2 3">
    <name type="scientific">Desulfovibrio ferrophilus</name>
    <dbReference type="NCBI Taxonomy" id="241368"/>
    <lineage>
        <taxon>Bacteria</taxon>
        <taxon>Pseudomonadati</taxon>
        <taxon>Thermodesulfobacteriota</taxon>
        <taxon>Desulfovibrionia</taxon>
        <taxon>Desulfovibrionales</taxon>
        <taxon>Desulfovibrionaceae</taxon>
        <taxon>Desulfovibrio</taxon>
    </lineage>
</organism>
<evidence type="ECO:0000313" key="2">
    <source>
        <dbReference type="EMBL" id="BBD08634.1"/>
    </source>
</evidence>
<dbReference type="Gene3D" id="3.30.420.40">
    <property type="match status" value="2"/>
</dbReference>
<dbReference type="RefSeq" id="WP_172961699.1">
    <property type="nucleotide sequence ID" value="NZ_AP017378.1"/>
</dbReference>
<keyword evidence="2" id="KW-0645">Protease</keyword>
<keyword evidence="3" id="KW-1185">Reference proteome</keyword>
<dbReference type="KEGG" id="dfl:DFE_1908"/>
<dbReference type="AlphaFoldDB" id="A0A2Z6AZE2"/>
<feature type="domain" description="Gcp-like" evidence="1">
    <location>
        <begin position="47"/>
        <end position="136"/>
    </location>
</feature>
<keyword evidence="2" id="KW-0378">Hydrolase</keyword>